<dbReference type="GO" id="GO:0021556">
    <property type="term" value="P:central nervous system formation"/>
    <property type="evidence" value="ECO:0007669"/>
    <property type="project" value="TreeGrafter"/>
</dbReference>
<accession>A0A147BF22</accession>
<dbReference type="GO" id="GO:0016301">
    <property type="term" value="F:kinase activity"/>
    <property type="evidence" value="ECO:0007669"/>
    <property type="project" value="UniProtKB-KW"/>
</dbReference>
<dbReference type="InterPro" id="IPR032104">
    <property type="entry name" value="Spaetzle"/>
</dbReference>
<dbReference type="SUPFAM" id="SSF57501">
    <property type="entry name" value="Cystine-knot cytokines"/>
    <property type="match status" value="1"/>
</dbReference>
<evidence type="ECO:0000256" key="1">
    <source>
        <dbReference type="ARBA" id="ARBA00022729"/>
    </source>
</evidence>
<dbReference type="AlphaFoldDB" id="A0A147BF22"/>
<reference evidence="7" key="1">
    <citation type="journal article" date="2018" name="PLoS Negl. Trop. Dis.">
        <title>Sialome diversity of ticks revealed by RNAseq of single tick salivary glands.</title>
        <authorList>
            <person name="Perner J."/>
            <person name="Kropackova S."/>
            <person name="Kopacek P."/>
            <person name="Ribeiro J.M."/>
        </authorList>
    </citation>
    <scope>NUCLEOTIDE SEQUENCE</scope>
    <source>
        <strain evidence="7">Siblings of single egg batch collected in Ceske Budejovice</strain>
        <tissue evidence="7">Salivary glands</tissue>
    </source>
</reference>
<dbReference type="PANTHER" id="PTHR23199:SF13">
    <property type="entry name" value="PROTEIN SPAETZLE 3"/>
    <property type="match status" value="1"/>
</dbReference>
<dbReference type="GO" id="GO:0005615">
    <property type="term" value="C:extracellular space"/>
    <property type="evidence" value="ECO:0007669"/>
    <property type="project" value="UniProtKB-ARBA"/>
</dbReference>
<feature type="compositionally biased region" description="Basic residues" evidence="4">
    <location>
        <begin position="138"/>
        <end position="151"/>
    </location>
</feature>
<feature type="chain" id="PRO_5007542368" evidence="5">
    <location>
        <begin position="31"/>
        <end position="321"/>
    </location>
</feature>
<proteinExistence type="predicted"/>
<dbReference type="Pfam" id="PF16077">
    <property type="entry name" value="Spaetzle"/>
    <property type="match status" value="1"/>
</dbReference>
<dbReference type="Gene3D" id="2.10.90.10">
    <property type="entry name" value="Cystine-knot cytokines"/>
    <property type="match status" value="1"/>
</dbReference>
<dbReference type="PROSITE" id="PS51257">
    <property type="entry name" value="PROKAR_LIPOPROTEIN"/>
    <property type="match status" value="1"/>
</dbReference>
<feature type="domain" description="Spaetzle" evidence="6">
    <location>
        <begin position="217"/>
        <end position="313"/>
    </location>
</feature>
<dbReference type="InterPro" id="IPR052444">
    <property type="entry name" value="Spz/Toll_ligand-like"/>
</dbReference>
<keyword evidence="3" id="KW-0325">Glycoprotein</keyword>
<dbReference type="GO" id="GO:0008083">
    <property type="term" value="F:growth factor activity"/>
    <property type="evidence" value="ECO:0007669"/>
    <property type="project" value="TreeGrafter"/>
</dbReference>
<dbReference type="GO" id="GO:0045087">
    <property type="term" value="P:innate immune response"/>
    <property type="evidence" value="ECO:0007669"/>
    <property type="project" value="TreeGrafter"/>
</dbReference>
<evidence type="ECO:0000313" key="7">
    <source>
        <dbReference type="EMBL" id="JAR89353.1"/>
    </source>
</evidence>
<organism evidence="7">
    <name type="scientific">Ixodes ricinus</name>
    <name type="common">Common tick</name>
    <name type="synonym">Acarus ricinus</name>
    <dbReference type="NCBI Taxonomy" id="34613"/>
    <lineage>
        <taxon>Eukaryota</taxon>
        <taxon>Metazoa</taxon>
        <taxon>Ecdysozoa</taxon>
        <taxon>Arthropoda</taxon>
        <taxon>Chelicerata</taxon>
        <taxon>Arachnida</taxon>
        <taxon>Acari</taxon>
        <taxon>Parasitiformes</taxon>
        <taxon>Ixodida</taxon>
        <taxon>Ixodoidea</taxon>
        <taxon>Ixodidae</taxon>
        <taxon>Ixodinae</taxon>
        <taxon>Ixodes</taxon>
    </lineage>
</organism>
<evidence type="ECO:0000256" key="3">
    <source>
        <dbReference type="ARBA" id="ARBA00023180"/>
    </source>
</evidence>
<keyword evidence="1 5" id="KW-0732">Signal</keyword>
<evidence type="ECO:0000259" key="6">
    <source>
        <dbReference type="Pfam" id="PF16077"/>
    </source>
</evidence>
<sequence length="321" mass="37331">MAVWCQRSPARLVCSVLCLVLCAQVGVTSCSLGPVWSAVSSSSYYIADLAPAPRRGRVFVPSTPPYCPETGRTICADVDDYPTDYIYHVLRRRTSKHFKFSRLFVDERLGDSEPNQALLPHQPYQTAVRYDYQLPRNQNHHQRNQHRHQQRHQQLQRQRNQHHRQQQQQEQHIQQQHHQRQLQNDSDDWSDEPTILPPAFVYHKRDLVKRAPEVDPACLARTMFVSPKAGLNDRSEWKYIVNVRERDSRARQVIQVEVCRSPDGSCSDIISLPFGYISRCRQKYIKKKLLSLDSDGAGTSEDNFFVPSCCICELFREDDKK</sequence>
<protein>
    <submittedName>
        <fullName evidence="7">Putative cyclin-dependent serine/threonine-protein kinase</fullName>
    </submittedName>
</protein>
<evidence type="ECO:0000256" key="2">
    <source>
        <dbReference type="ARBA" id="ARBA00023157"/>
    </source>
</evidence>
<feature type="signal peptide" evidence="5">
    <location>
        <begin position="1"/>
        <end position="30"/>
    </location>
</feature>
<keyword evidence="2" id="KW-1015">Disulfide bond</keyword>
<dbReference type="GO" id="GO:0005121">
    <property type="term" value="F:Toll binding"/>
    <property type="evidence" value="ECO:0007669"/>
    <property type="project" value="TreeGrafter"/>
</dbReference>
<name>A0A147BF22_IXORI</name>
<evidence type="ECO:0000256" key="4">
    <source>
        <dbReference type="SAM" id="MobiDB-lite"/>
    </source>
</evidence>
<feature type="region of interest" description="Disordered" evidence="4">
    <location>
        <begin position="138"/>
        <end position="194"/>
    </location>
</feature>
<dbReference type="PANTHER" id="PTHR23199">
    <property type="entry name" value="NEUROTROPHIN 1-RELATED"/>
    <property type="match status" value="1"/>
</dbReference>
<keyword evidence="7" id="KW-0808">Transferase</keyword>
<dbReference type="EMBL" id="GEGO01006051">
    <property type="protein sequence ID" value="JAR89353.1"/>
    <property type="molecule type" value="Transcribed_RNA"/>
</dbReference>
<dbReference type="InterPro" id="IPR029034">
    <property type="entry name" value="Cystine-knot_cytokine"/>
</dbReference>
<evidence type="ECO:0000256" key="5">
    <source>
        <dbReference type="SAM" id="SignalP"/>
    </source>
</evidence>
<keyword evidence="7" id="KW-0418">Kinase</keyword>